<dbReference type="EMBL" id="LR796307">
    <property type="protein sequence ID" value="CAB4135989.1"/>
    <property type="molecule type" value="Genomic_DNA"/>
</dbReference>
<gene>
    <name evidence="11" type="ORF">UFOVP300_26</name>
</gene>
<keyword evidence="7" id="KW-0118">Viral capsid assembly</keyword>
<keyword evidence="9" id="KW-0231">Viral genome packaging</keyword>
<keyword evidence="3" id="KW-1244">Viral short tail ejection system</keyword>
<dbReference type="GO" id="GO:0044423">
    <property type="term" value="C:virion component"/>
    <property type="evidence" value="ECO:0007669"/>
    <property type="project" value="UniProtKB-KW"/>
</dbReference>
<evidence type="ECO:0000256" key="8">
    <source>
        <dbReference type="ARBA" id="ARBA00023009"/>
    </source>
</evidence>
<dbReference type="GO" id="GO:0099002">
    <property type="term" value="P:symbiont genome ejection through host cell envelope, short tail mechanism"/>
    <property type="evidence" value="ECO:0007669"/>
    <property type="project" value="UniProtKB-KW"/>
</dbReference>
<proteinExistence type="predicted"/>
<evidence type="ECO:0000256" key="3">
    <source>
        <dbReference type="ARBA" id="ARBA00022470"/>
    </source>
</evidence>
<dbReference type="InterPro" id="IPR020991">
    <property type="entry name" value="Connector_podovirus"/>
</dbReference>
<evidence type="ECO:0000256" key="6">
    <source>
        <dbReference type="ARBA" id="ARBA00022844"/>
    </source>
</evidence>
<reference evidence="11" key="1">
    <citation type="submission" date="2020-04" db="EMBL/GenBank/DDBJ databases">
        <authorList>
            <person name="Chiriac C."/>
            <person name="Salcher M."/>
            <person name="Ghai R."/>
            <person name="Kavagutti S V."/>
        </authorList>
    </citation>
    <scope>NUCLEOTIDE SEQUENCE</scope>
</reference>
<evidence type="ECO:0000256" key="7">
    <source>
        <dbReference type="ARBA" id="ARBA00022950"/>
    </source>
</evidence>
<evidence type="ECO:0000256" key="4">
    <source>
        <dbReference type="ARBA" id="ARBA00022595"/>
    </source>
</evidence>
<keyword evidence="10" id="KW-1160">Virus entry into host cell</keyword>
<accession>A0A6J5LW89</accession>
<keyword evidence="4" id="KW-1162">Viral penetration into host cytoplasm</keyword>
<comment type="function">
    <text evidence="1">Forms the portal vertex of the capsid. This portal plays critical roles in head assembly, genome packaging, neck/tail attachment, and genome ejection. The portal protein multimerizes as a single ring-shaped homododecamer arranged around a central channel.</text>
</comment>
<evidence type="ECO:0000256" key="1">
    <source>
        <dbReference type="ARBA" id="ARBA00003421"/>
    </source>
</evidence>
<protein>
    <submittedName>
        <fullName evidence="11">Head-to-tail connector protein, podovirus-type</fullName>
    </submittedName>
</protein>
<keyword evidence="5" id="KW-1188">Viral release from host cell</keyword>
<organism evidence="11">
    <name type="scientific">uncultured Caudovirales phage</name>
    <dbReference type="NCBI Taxonomy" id="2100421"/>
    <lineage>
        <taxon>Viruses</taxon>
        <taxon>Duplodnaviria</taxon>
        <taxon>Heunggongvirae</taxon>
        <taxon>Uroviricota</taxon>
        <taxon>Caudoviricetes</taxon>
        <taxon>Peduoviridae</taxon>
        <taxon>Maltschvirus</taxon>
        <taxon>Maltschvirus maltsch</taxon>
    </lineage>
</organism>
<keyword evidence="8" id="KW-1171">Viral genome ejection through host cell envelope</keyword>
<evidence type="ECO:0000256" key="5">
    <source>
        <dbReference type="ARBA" id="ARBA00022612"/>
    </source>
</evidence>
<evidence type="ECO:0000256" key="10">
    <source>
        <dbReference type="ARBA" id="ARBA00023296"/>
    </source>
</evidence>
<dbReference type="Pfam" id="PF12236">
    <property type="entry name" value="Head-tail_con"/>
    <property type="match status" value="1"/>
</dbReference>
<sequence length="553" mass="62785">MNGNNPELADRVIQRHAELVHQRATWESLWEDIAKYVMPRKASMFTQTTSPSTDDESQLFDATAVRANMILANGQLSWMTPLESRWFSLEPPKSMESEDEVEQWFKRCTEVMQAELSRSNFYTEIHELYLDRGCFGTAAILVEGGKNNSLNFTKLDMGSFAISEDDEGYVDTLSREYEVTARQAALKFGVENLTEAMRKDLERPNSNKKFTCIHLISPRGPGEIEDGKRDAENKPYGSVYVEKATKHVFLKSGFDEQPFFVTRYLKWKNSECYGYSPSWTALPECKQLNFLEKQLDSLAEIHAFPRILIPAGFDGDIDLRAGGVTYFDPNNPQATPKEWGTGGRYDIGVERAESKRKAINEAFHVDLFQMFAQLQKQMTAREVAERASEKLIQFSPTFARLTTELFNPMLRRIFAILARAGKFPPPPEAFQMTGMVPDPEVNYNSRIALAIKSLENAAFIRTSEMLLPFANLRPEMLDNFDFDEITRDMARNDGLPARWLMDEEMVAQTRAQRAQAQQQAMQAEQMERQAAAIGKVGGIKQDSAIAQMIPGMA</sequence>
<name>A0A6J5LW89_9CAUD</name>
<keyword evidence="6" id="KW-0946">Virion</keyword>
<evidence type="ECO:0000256" key="2">
    <source>
        <dbReference type="ARBA" id="ARBA00004328"/>
    </source>
</evidence>
<evidence type="ECO:0000256" key="9">
    <source>
        <dbReference type="ARBA" id="ARBA00023219"/>
    </source>
</evidence>
<evidence type="ECO:0000313" key="11">
    <source>
        <dbReference type="EMBL" id="CAB4135989.1"/>
    </source>
</evidence>
<comment type="subcellular location">
    <subcellularLocation>
        <location evidence="2">Virion</location>
    </subcellularLocation>
</comment>